<comment type="caution">
    <text evidence="9">The sequence shown here is derived from an EMBL/GenBank/DDBJ whole genome shotgun (WGS) entry which is preliminary data.</text>
</comment>
<keyword evidence="3" id="KW-0479">Metal-binding</keyword>
<keyword evidence="10" id="KW-1185">Reference proteome</keyword>
<evidence type="ECO:0000259" key="8">
    <source>
        <dbReference type="PROSITE" id="PS50878"/>
    </source>
</evidence>
<dbReference type="GO" id="GO:0003964">
    <property type="term" value="F:RNA-directed DNA polymerase activity"/>
    <property type="evidence" value="ECO:0007669"/>
    <property type="project" value="UniProtKB-KW"/>
</dbReference>
<evidence type="ECO:0000256" key="1">
    <source>
        <dbReference type="ARBA" id="ARBA00022679"/>
    </source>
</evidence>
<dbReference type="RefSeq" id="WP_284243865.1">
    <property type="nucleotide sequence ID" value="NZ_BSST01000001.1"/>
</dbReference>
<accession>A0ABQ6GQR1</accession>
<dbReference type="PROSITE" id="PS50878">
    <property type="entry name" value="RT_POL"/>
    <property type="match status" value="1"/>
</dbReference>
<evidence type="ECO:0000256" key="6">
    <source>
        <dbReference type="ARBA" id="ARBA00023118"/>
    </source>
</evidence>
<sequence length="407" mass="47182">MENFAFKIKANNRISNKTNLAKALKVTEADLDNALSLPESKKYSVKKVDKKGGTQRLVHNPHNLLRNIQHRINNRIFNPRNQLKQSSRTINKSLVHWPDYIFGSVPNSYVFDHKSNLEEISRDYISCAKHHCLSKQMIKIDIENFFDNIAKSHVEELFSKLFKFPRDVSATLAELCTYKGTLVQGALTSSYIASMILWDVEPALVQRLRNKGLVYTRLVDDITISSKSDKANFEFAKNLVSNALTEKDLPINEKKTEHLIKGASDYLVHGLRVNFKEPRLPTKEVSRIRASVNNLEKSVKESNYRTTIDYRKSYYRCLGRVTRMKRVGHNQATLLMKRLDKIFPLPNKNDIKRVSSLIKKLQNKGTAEKHKYYYQKIVNIAFNDINLIQRIYKQDAIILREEVKKLI</sequence>
<feature type="domain" description="Reverse transcriptase" evidence="8">
    <location>
        <begin position="29"/>
        <end position="273"/>
    </location>
</feature>
<dbReference type="InterPro" id="IPR000477">
    <property type="entry name" value="RT_dom"/>
</dbReference>
<evidence type="ECO:0000256" key="3">
    <source>
        <dbReference type="ARBA" id="ARBA00022723"/>
    </source>
</evidence>
<evidence type="ECO:0000256" key="5">
    <source>
        <dbReference type="ARBA" id="ARBA00022918"/>
    </source>
</evidence>
<dbReference type="InterPro" id="IPR043502">
    <property type="entry name" value="DNA/RNA_pol_sf"/>
</dbReference>
<keyword evidence="6" id="KW-0051">Antiviral defense</keyword>
<evidence type="ECO:0000256" key="4">
    <source>
        <dbReference type="ARBA" id="ARBA00022842"/>
    </source>
</evidence>
<evidence type="ECO:0000313" key="9">
    <source>
        <dbReference type="EMBL" id="GLX77969.1"/>
    </source>
</evidence>
<evidence type="ECO:0000256" key="2">
    <source>
        <dbReference type="ARBA" id="ARBA00022695"/>
    </source>
</evidence>
<evidence type="ECO:0000313" key="10">
    <source>
        <dbReference type="Proteomes" id="UP001157186"/>
    </source>
</evidence>
<name>A0ABQ6GQR1_9GAMM</name>
<dbReference type="EMBL" id="BSST01000001">
    <property type="protein sequence ID" value="GLX77969.1"/>
    <property type="molecule type" value="Genomic_DNA"/>
</dbReference>
<dbReference type="InterPro" id="IPR000123">
    <property type="entry name" value="Reverse_transcriptase_msDNA"/>
</dbReference>
<dbReference type="Proteomes" id="UP001157186">
    <property type="component" value="Unassembled WGS sequence"/>
</dbReference>
<dbReference type="SUPFAM" id="SSF56672">
    <property type="entry name" value="DNA/RNA polymerases"/>
    <property type="match status" value="1"/>
</dbReference>
<keyword evidence="5 9" id="KW-0695">RNA-directed DNA polymerase</keyword>
<reference evidence="9 10" key="1">
    <citation type="submission" date="2023-03" db="EMBL/GenBank/DDBJ databases">
        <title>Draft genome sequence of Thalassotalea insulae KCTC 62186T.</title>
        <authorList>
            <person name="Sawabe T."/>
        </authorList>
    </citation>
    <scope>NUCLEOTIDE SEQUENCE [LARGE SCALE GENOMIC DNA]</scope>
    <source>
        <strain evidence="9 10">KCTC 62186</strain>
    </source>
</reference>
<proteinExistence type="inferred from homology"/>
<gene>
    <name evidence="9" type="primary">rrt</name>
    <name evidence="9" type="ORF">tinsulaeT_13090</name>
</gene>
<protein>
    <submittedName>
        <fullName evidence="9">Reverse transcriptase</fullName>
    </submittedName>
</protein>
<keyword evidence="2" id="KW-0548">Nucleotidyltransferase</keyword>
<dbReference type="CDD" id="cd03487">
    <property type="entry name" value="RT_Bac_retron_II"/>
    <property type="match status" value="1"/>
</dbReference>
<comment type="similarity">
    <text evidence="7">Belongs to the bacterial reverse transcriptase family.</text>
</comment>
<organism evidence="9 10">
    <name type="scientific">Thalassotalea insulae</name>
    <dbReference type="NCBI Taxonomy" id="2056778"/>
    <lineage>
        <taxon>Bacteria</taxon>
        <taxon>Pseudomonadati</taxon>
        <taxon>Pseudomonadota</taxon>
        <taxon>Gammaproteobacteria</taxon>
        <taxon>Alteromonadales</taxon>
        <taxon>Colwelliaceae</taxon>
        <taxon>Thalassotalea</taxon>
    </lineage>
</organism>
<keyword evidence="1" id="KW-0808">Transferase</keyword>
<dbReference type="PRINTS" id="PR00866">
    <property type="entry name" value="RNADNAPOLMS"/>
</dbReference>
<keyword evidence="4" id="KW-0460">Magnesium</keyword>
<dbReference type="Pfam" id="PF00078">
    <property type="entry name" value="RVT_1"/>
    <property type="match status" value="1"/>
</dbReference>
<evidence type="ECO:0000256" key="7">
    <source>
        <dbReference type="ARBA" id="ARBA00034120"/>
    </source>
</evidence>